<dbReference type="EMBL" id="BSXU01001205">
    <property type="protein sequence ID" value="GMG24943.1"/>
    <property type="molecule type" value="Genomic_DNA"/>
</dbReference>
<protein>
    <submittedName>
        <fullName evidence="1">Unnamed protein product</fullName>
    </submittedName>
</protein>
<proteinExistence type="predicted"/>
<dbReference type="OrthoDB" id="276546at2759"/>
<evidence type="ECO:0000313" key="2">
    <source>
        <dbReference type="Proteomes" id="UP001165063"/>
    </source>
</evidence>
<sequence length="86" mass="9966">MFRMLLNILLNGLDKSGRVTIIAVSRYFTSNPDLAERLKNGQELTKYDRTYFYAQTNYKYNTWGKFGEENKGEDSVEAKQEMVALA</sequence>
<dbReference type="Gene3D" id="3.20.20.70">
    <property type="entry name" value="Aldolase class I"/>
    <property type="match status" value="1"/>
</dbReference>
<gene>
    <name evidence="1" type="ORF">Amon01_000302500</name>
</gene>
<evidence type="ECO:0000313" key="1">
    <source>
        <dbReference type="EMBL" id="GMG24943.1"/>
    </source>
</evidence>
<accession>A0A9W6YW96</accession>
<comment type="caution">
    <text evidence="1">The sequence shown here is derived from an EMBL/GenBank/DDBJ whole genome shotgun (WGS) entry which is preliminary data.</text>
</comment>
<name>A0A9W6YW96_AMBMO</name>
<dbReference type="Proteomes" id="UP001165063">
    <property type="component" value="Unassembled WGS sequence"/>
</dbReference>
<organism evidence="1 2">
    <name type="scientific">Ambrosiozyma monospora</name>
    <name type="common">Yeast</name>
    <name type="synonym">Endomycopsis monosporus</name>
    <dbReference type="NCBI Taxonomy" id="43982"/>
    <lineage>
        <taxon>Eukaryota</taxon>
        <taxon>Fungi</taxon>
        <taxon>Dikarya</taxon>
        <taxon>Ascomycota</taxon>
        <taxon>Saccharomycotina</taxon>
        <taxon>Pichiomycetes</taxon>
        <taxon>Pichiales</taxon>
        <taxon>Pichiaceae</taxon>
        <taxon>Ambrosiozyma</taxon>
    </lineage>
</organism>
<dbReference type="AlphaFoldDB" id="A0A9W6YW96"/>
<reference evidence="1" key="1">
    <citation type="submission" date="2023-04" db="EMBL/GenBank/DDBJ databases">
        <title>Ambrosiozyma monospora NBRC 1965.</title>
        <authorList>
            <person name="Ichikawa N."/>
            <person name="Sato H."/>
            <person name="Tonouchi N."/>
        </authorList>
    </citation>
    <scope>NUCLEOTIDE SEQUENCE</scope>
    <source>
        <strain evidence="1">NBRC 1965</strain>
    </source>
</reference>
<dbReference type="InterPro" id="IPR013785">
    <property type="entry name" value="Aldolase_TIM"/>
</dbReference>
<dbReference type="SUPFAM" id="SSF51395">
    <property type="entry name" value="FMN-linked oxidoreductases"/>
    <property type="match status" value="1"/>
</dbReference>
<keyword evidence="2" id="KW-1185">Reference proteome</keyword>